<keyword evidence="2" id="KW-1185">Reference proteome</keyword>
<dbReference type="Proteomes" id="UP001256547">
    <property type="component" value="Unassembled WGS sequence"/>
</dbReference>
<organism evidence="1 2">
    <name type="scientific">Enterococcus dongliensis</name>
    <dbReference type="NCBI Taxonomy" id="2559925"/>
    <lineage>
        <taxon>Bacteria</taxon>
        <taxon>Bacillati</taxon>
        <taxon>Bacillota</taxon>
        <taxon>Bacilli</taxon>
        <taxon>Lactobacillales</taxon>
        <taxon>Enterococcaceae</taxon>
        <taxon>Enterococcus</taxon>
    </lineage>
</organism>
<reference evidence="1 2" key="1">
    <citation type="submission" date="2023-03" db="EMBL/GenBank/DDBJ databases">
        <authorList>
            <person name="Shen W."/>
            <person name="Cai J."/>
        </authorList>
    </citation>
    <scope>NUCLEOTIDE SEQUENCE [LARGE SCALE GENOMIC DNA]</scope>
    <source>
        <strain evidence="1 2">P72-2</strain>
    </source>
</reference>
<dbReference type="RefSeq" id="WP_311924748.1">
    <property type="nucleotide sequence ID" value="NZ_JARPYR010000015.1"/>
</dbReference>
<accession>A0ABU3EQA6</accession>
<evidence type="ECO:0000313" key="1">
    <source>
        <dbReference type="EMBL" id="MDT2597039.1"/>
    </source>
</evidence>
<sequence length="73" mass="8392">MKIYKVYVTNDVKRMWNGNWWDEYFGHVVVAKNADEALEIALEKGLMVPKEMATVEEIDITQRGIVLSDFNAG</sequence>
<comment type="caution">
    <text evidence="1">The sequence shown here is derived from an EMBL/GenBank/DDBJ whole genome shotgun (WGS) entry which is preliminary data.</text>
</comment>
<evidence type="ECO:0000313" key="2">
    <source>
        <dbReference type="Proteomes" id="UP001256547"/>
    </source>
</evidence>
<protein>
    <recommendedName>
        <fullName evidence="3">DUF2188 domain-containing protein</fullName>
    </recommendedName>
</protein>
<evidence type="ECO:0008006" key="3">
    <source>
        <dbReference type="Google" id="ProtNLM"/>
    </source>
</evidence>
<proteinExistence type="predicted"/>
<gene>
    <name evidence="1" type="ORF">P7D39_08480</name>
</gene>
<name>A0ABU3EQA6_9ENTE</name>
<dbReference type="EMBL" id="JARPYR010000015">
    <property type="protein sequence ID" value="MDT2597039.1"/>
    <property type="molecule type" value="Genomic_DNA"/>
</dbReference>